<dbReference type="EMBL" id="FZNQ01000034">
    <property type="protein sequence ID" value="SNR67608.1"/>
    <property type="molecule type" value="Genomic_DNA"/>
</dbReference>
<gene>
    <name evidence="3" type="ORF">SAMN06264855_1346</name>
</gene>
<dbReference type="RefSeq" id="WP_089385993.1">
    <property type="nucleotide sequence ID" value="NZ_FZNQ01000034.1"/>
</dbReference>
<keyword evidence="4" id="KW-1185">Reference proteome</keyword>
<dbReference type="InterPro" id="IPR024654">
    <property type="entry name" value="Calcineurin-like_PHP_lpxH"/>
</dbReference>
<dbReference type="InterPro" id="IPR050126">
    <property type="entry name" value="Ap4A_hydrolase"/>
</dbReference>
<organism evidence="3 4">
    <name type="scientific">Halorubrum vacuolatum</name>
    <name type="common">Natronobacterium vacuolatum</name>
    <dbReference type="NCBI Taxonomy" id="63740"/>
    <lineage>
        <taxon>Archaea</taxon>
        <taxon>Methanobacteriati</taxon>
        <taxon>Methanobacteriota</taxon>
        <taxon>Stenosarchaea group</taxon>
        <taxon>Halobacteria</taxon>
        <taxon>Halobacteriales</taxon>
        <taxon>Haloferacaceae</taxon>
        <taxon>Halorubrum</taxon>
    </lineage>
</organism>
<feature type="domain" description="Calcineurin-like phosphoesterase" evidence="2">
    <location>
        <begin position="1"/>
        <end position="181"/>
    </location>
</feature>
<sequence length="220" mass="24650">MAIGLISDIHANLPALEAVLDDMPTVETIVCAGDIVGYNPWPAECVTLVQEVCTVVVEGNHDRTVDRPHRYRANRMAEAGLELAYDELNNDQLAWLKNLPRQASVAGEYLLVHDHPKHRDKYVQPHEFPRVRPYLDDYAGAILGHTHRQHKATIDDRLIVNPGSVGQPRDGDNDAAYAVLYPDERTVDLRRAKYDVNEVIKCIEESVLPVETATRLLDGS</sequence>
<dbReference type="InterPro" id="IPR029052">
    <property type="entry name" value="Metallo-depent_PP-like"/>
</dbReference>
<dbReference type="NCBIfam" id="TIGR00040">
    <property type="entry name" value="yfcE"/>
    <property type="match status" value="1"/>
</dbReference>
<protein>
    <recommendedName>
        <fullName evidence="1">Phosphoesterase</fullName>
        <ecNumber evidence="1">3.1.4.-</ecNumber>
    </recommendedName>
</protein>
<dbReference type="PANTHER" id="PTHR42850">
    <property type="entry name" value="METALLOPHOSPHOESTERASE"/>
    <property type="match status" value="1"/>
</dbReference>
<evidence type="ECO:0000259" key="2">
    <source>
        <dbReference type="Pfam" id="PF12850"/>
    </source>
</evidence>
<accession>A0A238Y9W3</accession>
<keyword evidence="1" id="KW-0479">Metal-binding</keyword>
<dbReference type="Proteomes" id="UP000198397">
    <property type="component" value="Unassembled WGS sequence"/>
</dbReference>
<dbReference type="Gene3D" id="3.60.21.10">
    <property type="match status" value="1"/>
</dbReference>
<dbReference type="InterPro" id="IPR000979">
    <property type="entry name" value="Phosphodiesterase_MJ0936/Vps29"/>
</dbReference>
<reference evidence="3 4" key="1">
    <citation type="submission" date="2017-06" db="EMBL/GenBank/DDBJ databases">
        <authorList>
            <person name="Kim H.J."/>
            <person name="Triplett B.A."/>
        </authorList>
    </citation>
    <scope>NUCLEOTIDE SEQUENCE [LARGE SCALE GENOMIC DNA]</scope>
    <source>
        <strain evidence="3 4">DSM 8800</strain>
    </source>
</reference>
<dbReference type="SUPFAM" id="SSF56300">
    <property type="entry name" value="Metallo-dependent phosphatases"/>
    <property type="match status" value="1"/>
</dbReference>
<evidence type="ECO:0000313" key="4">
    <source>
        <dbReference type="Proteomes" id="UP000198397"/>
    </source>
</evidence>
<name>A0A238Y9W3_HALVU</name>
<comment type="cofactor">
    <cofactor evidence="1">
        <name>a divalent metal cation</name>
        <dbReference type="ChEBI" id="CHEBI:60240"/>
    </cofactor>
</comment>
<comment type="similarity">
    <text evidence="1">Belongs to the metallophosphoesterase superfamily. YfcE family.</text>
</comment>
<dbReference type="PIRSF" id="PIRSF000883">
    <property type="entry name" value="Pesterase_MJ0912"/>
    <property type="match status" value="1"/>
</dbReference>
<dbReference type="GO" id="GO:0005737">
    <property type="term" value="C:cytoplasm"/>
    <property type="evidence" value="ECO:0007669"/>
    <property type="project" value="TreeGrafter"/>
</dbReference>
<dbReference type="PANTHER" id="PTHR42850:SF2">
    <property type="entry name" value="BLL5683 PROTEIN"/>
    <property type="match status" value="1"/>
</dbReference>
<dbReference type="GO" id="GO:0016791">
    <property type="term" value="F:phosphatase activity"/>
    <property type="evidence" value="ECO:0007669"/>
    <property type="project" value="TreeGrafter"/>
</dbReference>
<dbReference type="AlphaFoldDB" id="A0A238Y9W3"/>
<dbReference type="OrthoDB" id="9937at2157"/>
<dbReference type="Pfam" id="PF12850">
    <property type="entry name" value="Metallophos_2"/>
    <property type="match status" value="1"/>
</dbReference>
<proteinExistence type="inferred from homology"/>
<evidence type="ECO:0000313" key="3">
    <source>
        <dbReference type="EMBL" id="SNR67608.1"/>
    </source>
</evidence>
<evidence type="ECO:0000256" key="1">
    <source>
        <dbReference type="RuleBase" id="RU362039"/>
    </source>
</evidence>
<dbReference type="InterPro" id="IPR011152">
    <property type="entry name" value="Pesterase_MJ0912"/>
</dbReference>
<dbReference type="EC" id="3.1.4.-" evidence="1"/>
<dbReference type="GO" id="GO:0046872">
    <property type="term" value="F:metal ion binding"/>
    <property type="evidence" value="ECO:0007669"/>
    <property type="project" value="UniProtKB-KW"/>
</dbReference>